<dbReference type="Gene3D" id="2.20.28.10">
    <property type="match status" value="1"/>
</dbReference>
<name>A0A3E3EBF9_9FIRM</name>
<evidence type="ECO:0000313" key="7">
    <source>
        <dbReference type="EMBL" id="RGD82213.1"/>
    </source>
</evidence>
<dbReference type="InterPro" id="IPR003251">
    <property type="entry name" value="Rr_diiron-bd_dom"/>
</dbReference>
<dbReference type="InterPro" id="IPR009078">
    <property type="entry name" value="Ferritin-like_SF"/>
</dbReference>
<keyword evidence="2" id="KW-0813">Transport</keyword>
<protein>
    <submittedName>
        <fullName evidence="7">Rubrerythrin family protein</fullName>
    </submittedName>
</protein>
<feature type="domain" description="Ferritin-like diiron" evidence="6">
    <location>
        <begin position="1"/>
        <end position="146"/>
    </location>
</feature>
<sequence length="194" mass="22498">METKTKTNLLRAFAGECQARMRYEMAAKVAGKNGMAILQDMLYFTANQEKEHAIVFYNYLKDVFKDANVSMEANYPVDLDQDLSSLLEQAAQHEYDEATSIYKQFGDEAKEEGYVEIATTFYMICEIEHYHHERFKKYHNLLTSGKLFNDQSTVKWMCMNCGFIYEGTDALTICPVCKHPQGYSLRLDESQFHL</sequence>
<dbReference type="Gene3D" id="1.20.1260.10">
    <property type="match status" value="1"/>
</dbReference>
<dbReference type="AlphaFoldDB" id="A0A3E3EBF9"/>
<comment type="caution">
    <text evidence="7">The sequence shown here is derived from an EMBL/GenBank/DDBJ whole genome shotgun (WGS) entry which is preliminary data.</text>
</comment>
<dbReference type="RefSeq" id="WP_003538076.1">
    <property type="nucleotide sequence ID" value="NZ_AP031443.1"/>
</dbReference>
<evidence type="ECO:0000256" key="4">
    <source>
        <dbReference type="ARBA" id="ARBA00022982"/>
    </source>
</evidence>
<dbReference type="InterPro" id="IPR052364">
    <property type="entry name" value="Rubrerythrin"/>
</dbReference>
<evidence type="ECO:0000313" key="8">
    <source>
        <dbReference type="Proteomes" id="UP000261032"/>
    </source>
</evidence>
<proteinExistence type="predicted"/>
<keyword evidence="5" id="KW-0408">Iron</keyword>
<evidence type="ECO:0000256" key="2">
    <source>
        <dbReference type="ARBA" id="ARBA00022448"/>
    </source>
</evidence>
<evidence type="ECO:0000256" key="1">
    <source>
        <dbReference type="ARBA" id="ARBA00001965"/>
    </source>
</evidence>
<gene>
    <name evidence="7" type="ORF">DXB93_13850</name>
</gene>
<dbReference type="Proteomes" id="UP000261032">
    <property type="component" value="Unassembled WGS sequence"/>
</dbReference>
<keyword evidence="4" id="KW-0249">Electron transport</keyword>
<dbReference type="EMBL" id="QUSL01000025">
    <property type="protein sequence ID" value="RGD82213.1"/>
    <property type="molecule type" value="Genomic_DNA"/>
</dbReference>
<dbReference type="InterPro" id="IPR012347">
    <property type="entry name" value="Ferritin-like"/>
</dbReference>
<dbReference type="NCBIfam" id="NF045767">
    <property type="entry name" value="RuberyRbr"/>
    <property type="match status" value="1"/>
</dbReference>
<dbReference type="InterPro" id="IPR048574">
    <property type="entry name" value="RUBY_RBDX"/>
</dbReference>
<dbReference type="GO" id="GO:0046872">
    <property type="term" value="F:metal ion binding"/>
    <property type="evidence" value="ECO:0007669"/>
    <property type="project" value="UniProtKB-KW"/>
</dbReference>
<dbReference type="SUPFAM" id="SSF57802">
    <property type="entry name" value="Rubredoxin-like"/>
    <property type="match status" value="1"/>
</dbReference>
<dbReference type="PANTHER" id="PTHR43865">
    <property type="entry name" value="RUBRERYTHRIN-RELATED"/>
    <property type="match status" value="1"/>
</dbReference>
<reference evidence="7 8" key="1">
    <citation type="submission" date="2018-08" db="EMBL/GenBank/DDBJ databases">
        <title>A genome reference for cultivated species of the human gut microbiota.</title>
        <authorList>
            <person name="Zou Y."/>
            <person name="Xue W."/>
            <person name="Luo G."/>
        </authorList>
    </citation>
    <scope>NUCLEOTIDE SEQUENCE [LARGE SCALE GENOMIC DNA]</scope>
    <source>
        <strain evidence="7 8">OM06-4</strain>
    </source>
</reference>
<organism evidence="7 8">
    <name type="scientific">Thomasclavelia ramosa</name>
    <dbReference type="NCBI Taxonomy" id="1547"/>
    <lineage>
        <taxon>Bacteria</taxon>
        <taxon>Bacillati</taxon>
        <taxon>Bacillota</taxon>
        <taxon>Erysipelotrichia</taxon>
        <taxon>Erysipelotrichales</taxon>
        <taxon>Coprobacillaceae</taxon>
        <taxon>Thomasclavelia</taxon>
    </lineage>
</organism>
<dbReference type="PANTHER" id="PTHR43865:SF1">
    <property type="entry name" value="RUBRERYTHRIN-RELATED"/>
    <property type="match status" value="1"/>
</dbReference>
<evidence type="ECO:0000259" key="6">
    <source>
        <dbReference type="PROSITE" id="PS50905"/>
    </source>
</evidence>
<dbReference type="Pfam" id="PF02915">
    <property type="entry name" value="Rubrerythrin"/>
    <property type="match status" value="1"/>
</dbReference>
<accession>A0A3E3EBF9</accession>
<comment type="cofactor">
    <cofactor evidence="1">
        <name>Fe(3+)</name>
        <dbReference type="ChEBI" id="CHEBI:29034"/>
    </cofactor>
</comment>
<evidence type="ECO:0000256" key="3">
    <source>
        <dbReference type="ARBA" id="ARBA00022723"/>
    </source>
</evidence>
<keyword evidence="3" id="KW-0479">Metal-binding</keyword>
<dbReference type="PROSITE" id="PS50905">
    <property type="entry name" value="FERRITIN_LIKE"/>
    <property type="match status" value="1"/>
</dbReference>
<dbReference type="CDD" id="cd01041">
    <property type="entry name" value="Rubrerythrin"/>
    <property type="match status" value="1"/>
</dbReference>
<evidence type="ECO:0000256" key="5">
    <source>
        <dbReference type="ARBA" id="ARBA00023004"/>
    </source>
</evidence>
<dbReference type="SUPFAM" id="SSF47240">
    <property type="entry name" value="Ferritin-like"/>
    <property type="match status" value="1"/>
</dbReference>
<dbReference type="InterPro" id="IPR009040">
    <property type="entry name" value="Ferritin-like_diiron"/>
</dbReference>
<dbReference type="Pfam" id="PF21349">
    <property type="entry name" value="RUBY_RBDX"/>
    <property type="match status" value="1"/>
</dbReference>
<dbReference type="GO" id="GO:0016491">
    <property type="term" value="F:oxidoreductase activity"/>
    <property type="evidence" value="ECO:0007669"/>
    <property type="project" value="InterPro"/>
</dbReference>